<feature type="compositionally biased region" description="Basic and acidic residues" evidence="1">
    <location>
        <begin position="12"/>
        <end position="33"/>
    </location>
</feature>
<dbReference type="Proteomes" id="UP000570166">
    <property type="component" value="Unassembled WGS sequence"/>
</dbReference>
<comment type="caution">
    <text evidence="2">The sequence shown here is derived from an EMBL/GenBank/DDBJ whole genome shotgun (WGS) entry which is preliminary data.</text>
</comment>
<keyword evidence="3" id="KW-1185">Reference proteome</keyword>
<sequence length="64" mass="6859">MTGIKHPAADTLDDKRTYAADIDMSRDAAEQAKPRKPTGKRSKDEIERDNAAAIAAATSQTGQT</sequence>
<name>A0A838L6R6_9SPHN</name>
<evidence type="ECO:0000313" key="2">
    <source>
        <dbReference type="EMBL" id="MBA2934395.1"/>
    </source>
</evidence>
<evidence type="ECO:0000313" key="3">
    <source>
        <dbReference type="Proteomes" id="UP000570166"/>
    </source>
</evidence>
<gene>
    <name evidence="2" type="ORF">HZF05_09820</name>
</gene>
<reference evidence="2 3" key="1">
    <citation type="submission" date="2020-07" db="EMBL/GenBank/DDBJ databases">
        <authorList>
            <person name="Sun Q."/>
        </authorList>
    </citation>
    <scope>NUCLEOTIDE SEQUENCE [LARGE SCALE GENOMIC DNA]</scope>
    <source>
        <strain evidence="2 3">CGMCC 1.13654</strain>
    </source>
</reference>
<dbReference type="EMBL" id="JACEIB010000006">
    <property type="protein sequence ID" value="MBA2934395.1"/>
    <property type="molecule type" value="Genomic_DNA"/>
</dbReference>
<organism evidence="2 3">
    <name type="scientific">Sphingomonas chungangi</name>
    <dbReference type="NCBI Taxonomy" id="2683589"/>
    <lineage>
        <taxon>Bacteria</taxon>
        <taxon>Pseudomonadati</taxon>
        <taxon>Pseudomonadota</taxon>
        <taxon>Alphaproteobacteria</taxon>
        <taxon>Sphingomonadales</taxon>
        <taxon>Sphingomonadaceae</taxon>
        <taxon>Sphingomonas</taxon>
    </lineage>
</organism>
<feature type="compositionally biased region" description="Basic and acidic residues" evidence="1">
    <location>
        <begin position="41"/>
        <end position="50"/>
    </location>
</feature>
<accession>A0A838L6R6</accession>
<dbReference type="AlphaFoldDB" id="A0A838L6R6"/>
<dbReference type="RefSeq" id="WP_160365881.1">
    <property type="nucleotide sequence ID" value="NZ_JACEIB010000006.1"/>
</dbReference>
<protein>
    <submittedName>
        <fullName evidence="2">Uncharacterized protein</fullName>
    </submittedName>
</protein>
<proteinExistence type="predicted"/>
<evidence type="ECO:0000256" key="1">
    <source>
        <dbReference type="SAM" id="MobiDB-lite"/>
    </source>
</evidence>
<feature type="region of interest" description="Disordered" evidence="1">
    <location>
        <begin position="1"/>
        <end position="64"/>
    </location>
</feature>